<dbReference type="Proteomes" id="UP001153737">
    <property type="component" value="Chromosome 9"/>
</dbReference>
<name>A0A9P0DVS5_PHACE</name>
<feature type="transmembrane region" description="Helical" evidence="7">
    <location>
        <begin position="310"/>
        <end position="331"/>
    </location>
</feature>
<comment type="similarity">
    <text evidence="2">Belongs to the SLC29A/ENT transporter (TC 2.A.57) family.</text>
</comment>
<dbReference type="EMBL" id="OU896715">
    <property type="protein sequence ID" value="CAH1183789.1"/>
    <property type="molecule type" value="Genomic_DNA"/>
</dbReference>
<reference evidence="8" key="1">
    <citation type="submission" date="2022-01" db="EMBL/GenBank/DDBJ databases">
        <authorList>
            <person name="King R."/>
        </authorList>
    </citation>
    <scope>NUCLEOTIDE SEQUENCE</scope>
</reference>
<dbReference type="GO" id="GO:0005886">
    <property type="term" value="C:plasma membrane"/>
    <property type="evidence" value="ECO:0007669"/>
    <property type="project" value="TreeGrafter"/>
</dbReference>
<dbReference type="PANTHER" id="PTHR10332:SF88">
    <property type="entry name" value="EQUILIBRATIVE NUCLEOSIDE TRANSPORTER 1, ISOFORM A"/>
    <property type="match status" value="1"/>
</dbReference>
<reference evidence="8" key="2">
    <citation type="submission" date="2022-10" db="EMBL/GenBank/DDBJ databases">
        <authorList>
            <consortium name="ENA_rothamsted_submissions"/>
            <consortium name="culmorum"/>
            <person name="King R."/>
        </authorList>
    </citation>
    <scope>NUCLEOTIDE SEQUENCE</scope>
</reference>
<evidence type="ECO:0000256" key="2">
    <source>
        <dbReference type="ARBA" id="ARBA00007965"/>
    </source>
</evidence>
<keyword evidence="9" id="KW-1185">Reference proteome</keyword>
<dbReference type="GO" id="GO:0005337">
    <property type="term" value="F:nucleoside transmembrane transporter activity"/>
    <property type="evidence" value="ECO:0007669"/>
    <property type="project" value="InterPro"/>
</dbReference>
<evidence type="ECO:0000313" key="9">
    <source>
        <dbReference type="Proteomes" id="UP001153737"/>
    </source>
</evidence>
<keyword evidence="5 7" id="KW-1133">Transmembrane helix</keyword>
<evidence type="ECO:0000256" key="5">
    <source>
        <dbReference type="ARBA" id="ARBA00022989"/>
    </source>
</evidence>
<feature type="transmembrane region" description="Helical" evidence="7">
    <location>
        <begin position="270"/>
        <end position="290"/>
    </location>
</feature>
<organism evidence="8 9">
    <name type="scientific">Phaedon cochleariae</name>
    <name type="common">Mustard beetle</name>
    <dbReference type="NCBI Taxonomy" id="80249"/>
    <lineage>
        <taxon>Eukaryota</taxon>
        <taxon>Metazoa</taxon>
        <taxon>Ecdysozoa</taxon>
        <taxon>Arthropoda</taxon>
        <taxon>Hexapoda</taxon>
        <taxon>Insecta</taxon>
        <taxon>Pterygota</taxon>
        <taxon>Neoptera</taxon>
        <taxon>Endopterygota</taxon>
        <taxon>Coleoptera</taxon>
        <taxon>Polyphaga</taxon>
        <taxon>Cucujiformia</taxon>
        <taxon>Chrysomeloidea</taxon>
        <taxon>Chrysomelidae</taxon>
        <taxon>Chrysomelinae</taxon>
        <taxon>Chrysomelini</taxon>
        <taxon>Phaedon</taxon>
    </lineage>
</organism>
<dbReference type="Pfam" id="PF01733">
    <property type="entry name" value="Nucleoside_tran"/>
    <property type="match status" value="2"/>
</dbReference>
<dbReference type="SUPFAM" id="SSF103473">
    <property type="entry name" value="MFS general substrate transporter"/>
    <property type="match status" value="1"/>
</dbReference>
<dbReference type="InterPro" id="IPR036259">
    <property type="entry name" value="MFS_trans_sf"/>
</dbReference>
<dbReference type="PANTHER" id="PTHR10332">
    <property type="entry name" value="EQUILIBRATIVE NUCLEOSIDE TRANSPORTER"/>
    <property type="match status" value="1"/>
</dbReference>
<feature type="transmembrane region" description="Helical" evidence="7">
    <location>
        <begin position="410"/>
        <end position="434"/>
    </location>
</feature>
<keyword evidence="6 7" id="KW-0472">Membrane</keyword>
<gene>
    <name evidence="8" type="ORF">PHAECO_LOCUS12305</name>
</gene>
<dbReference type="OrthoDB" id="6699522at2759"/>
<evidence type="ECO:0000256" key="6">
    <source>
        <dbReference type="ARBA" id="ARBA00023136"/>
    </source>
</evidence>
<keyword evidence="3" id="KW-0813">Transport</keyword>
<sequence length="437" mass="49003">MAEIIQQVEQRTASLLSYRKFSQKQDETIKDVPADRYHSLHLAFFILGMGAMVPMSFFLSANDYWMFKFRDIDKPFDTTVKNTLQKNFQSTSSVISSVSSIITNILSSLFAYKLTLRARFVGSLAVTVTFFIMYTALVEVDTDSWQLGFFILTMGIYFLNNIAGSLFMMSNMAMVSRFPPSYLKSHMYGTSVGILLGSVVQIVCLWIGGSSTQVALMYFLIGTVTCVITLAVAFMVHYIPRFNYYQGDSIADTKKSLPSWDDLREVSKNLWPLILGAFIGSLAMTMSGPAMTALVNSDHHEKGDPWTDKYFVPVLAFLLPGVVGLIGRVLATPLLNRSNVYWWLAVSIINSLAVTPLIMFCNSNKEHLPILFPHDWQFITLQIVISFINSYLSTLSFLSMPKFGGENIELTFLVMATLVGIFMHASSPLSSVWVNIQ</sequence>
<dbReference type="AlphaFoldDB" id="A0A9P0DVS5"/>
<feature type="transmembrane region" description="Helical" evidence="7">
    <location>
        <begin position="340"/>
        <end position="359"/>
    </location>
</feature>
<feature type="transmembrane region" description="Helical" evidence="7">
    <location>
        <begin position="379"/>
        <end position="398"/>
    </location>
</feature>
<comment type="subcellular location">
    <subcellularLocation>
        <location evidence="1">Membrane</location>
        <topology evidence="1">Multi-pass membrane protein</topology>
    </subcellularLocation>
</comment>
<evidence type="ECO:0000256" key="4">
    <source>
        <dbReference type="ARBA" id="ARBA00022692"/>
    </source>
</evidence>
<evidence type="ECO:0000256" key="3">
    <source>
        <dbReference type="ARBA" id="ARBA00022448"/>
    </source>
</evidence>
<evidence type="ECO:0000313" key="8">
    <source>
        <dbReference type="EMBL" id="CAH1183789.1"/>
    </source>
</evidence>
<proteinExistence type="inferred from homology"/>
<feature type="transmembrane region" description="Helical" evidence="7">
    <location>
        <begin position="40"/>
        <end position="61"/>
    </location>
</feature>
<feature type="transmembrane region" description="Helical" evidence="7">
    <location>
        <begin position="94"/>
        <end position="112"/>
    </location>
</feature>
<feature type="transmembrane region" description="Helical" evidence="7">
    <location>
        <begin position="119"/>
        <end position="138"/>
    </location>
</feature>
<accession>A0A9P0DVS5</accession>
<feature type="transmembrane region" description="Helical" evidence="7">
    <location>
        <begin position="188"/>
        <end position="209"/>
    </location>
</feature>
<dbReference type="InterPro" id="IPR002259">
    <property type="entry name" value="Eqnu_transpt"/>
</dbReference>
<evidence type="ECO:0000256" key="1">
    <source>
        <dbReference type="ARBA" id="ARBA00004141"/>
    </source>
</evidence>
<feature type="transmembrane region" description="Helical" evidence="7">
    <location>
        <begin position="215"/>
        <end position="236"/>
    </location>
</feature>
<evidence type="ECO:0008006" key="10">
    <source>
        <dbReference type="Google" id="ProtNLM"/>
    </source>
</evidence>
<keyword evidence="4 7" id="KW-0812">Transmembrane</keyword>
<feature type="transmembrane region" description="Helical" evidence="7">
    <location>
        <begin position="144"/>
        <end position="167"/>
    </location>
</feature>
<evidence type="ECO:0000256" key="7">
    <source>
        <dbReference type="SAM" id="Phobius"/>
    </source>
</evidence>
<protein>
    <recommendedName>
        <fullName evidence="10">Equilibrative nucleoside transporter</fullName>
    </recommendedName>
</protein>